<dbReference type="Proteomes" id="UP000596742">
    <property type="component" value="Unassembled WGS sequence"/>
</dbReference>
<evidence type="ECO:0000259" key="3">
    <source>
        <dbReference type="PROSITE" id="PS50119"/>
    </source>
</evidence>
<name>A0A8B6BLP3_MYTGA</name>
<dbReference type="PROSITE" id="PS50119">
    <property type="entry name" value="ZF_BBOX"/>
    <property type="match status" value="2"/>
</dbReference>
<dbReference type="Gene3D" id="2.120.10.30">
    <property type="entry name" value="TolB, C-terminal domain"/>
    <property type="match status" value="1"/>
</dbReference>
<feature type="compositionally biased region" description="Acidic residues" evidence="2">
    <location>
        <begin position="484"/>
        <end position="501"/>
    </location>
</feature>
<dbReference type="EMBL" id="UYJE01000308">
    <property type="protein sequence ID" value="VDH92176.1"/>
    <property type="molecule type" value="Genomic_DNA"/>
</dbReference>
<keyword evidence="5" id="KW-1185">Reference proteome</keyword>
<dbReference type="SUPFAM" id="SSF101898">
    <property type="entry name" value="NHL repeat"/>
    <property type="match status" value="1"/>
</dbReference>
<comment type="caution">
    <text evidence="4">The sequence shown here is derived from an EMBL/GenBank/DDBJ whole genome shotgun (WGS) entry which is preliminary data.</text>
</comment>
<evidence type="ECO:0000313" key="5">
    <source>
        <dbReference type="Proteomes" id="UP000596742"/>
    </source>
</evidence>
<dbReference type="InterPro" id="IPR000315">
    <property type="entry name" value="Znf_B-box"/>
</dbReference>
<accession>A0A8B6BLP3</accession>
<protein>
    <recommendedName>
        <fullName evidence="3">B box-type domain-containing protein</fullName>
    </recommendedName>
</protein>
<dbReference type="OrthoDB" id="6111361at2759"/>
<evidence type="ECO:0000256" key="2">
    <source>
        <dbReference type="SAM" id="MobiDB-lite"/>
    </source>
</evidence>
<evidence type="ECO:0000313" key="4">
    <source>
        <dbReference type="EMBL" id="VDH92176.1"/>
    </source>
</evidence>
<keyword evidence="1" id="KW-0863">Zinc-finger</keyword>
<dbReference type="Gene3D" id="3.30.160.60">
    <property type="entry name" value="Classic Zinc Finger"/>
    <property type="match status" value="1"/>
</dbReference>
<dbReference type="InterPro" id="IPR011042">
    <property type="entry name" value="6-blade_b-propeller_TolB-like"/>
</dbReference>
<dbReference type="GO" id="GO:0008270">
    <property type="term" value="F:zinc ion binding"/>
    <property type="evidence" value="ECO:0007669"/>
    <property type="project" value="UniProtKB-KW"/>
</dbReference>
<feature type="region of interest" description="Disordered" evidence="2">
    <location>
        <begin position="480"/>
        <end position="501"/>
    </location>
</feature>
<keyword evidence="1" id="KW-0862">Zinc</keyword>
<feature type="domain" description="B box-type" evidence="3">
    <location>
        <begin position="69"/>
        <end position="97"/>
    </location>
</feature>
<dbReference type="CDD" id="cd19757">
    <property type="entry name" value="Bbox1"/>
    <property type="match status" value="1"/>
</dbReference>
<dbReference type="AlphaFoldDB" id="A0A8B6BLP3"/>
<dbReference type="InterPro" id="IPR047153">
    <property type="entry name" value="TRIM45/56/19-like"/>
</dbReference>
<reference evidence="4" key="1">
    <citation type="submission" date="2018-11" db="EMBL/GenBank/DDBJ databases">
        <authorList>
            <person name="Alioto T."/>
            <person name="Alioto T."/>
        </authorList>
    </citation>
    <scope>NUCLEOTIDE SEQUENCE</scope>
</reference>
<dbReference type="PANTHER" id="PTHR25462:SF296">
    <property type="entry name" value="MEIOTIC P26, ISOFORM F"/>
    <property type="match status" value="1"/>
</dbReference>
<organism evidence="4 5">
    <name type="scientific">Mytilus galloprovincialis</name>
    <name type="common">Mediterranean mussel</name>
    <dbReference type="NCBI Taxonomy" id="29158"/>
    <lineage>
        <taxon>Eukaryota</taxon>
        <taxon>Metazoa</taxon>
        <taxon>Spiralia</taxon>
        <taxon>Lophotrochozoa</taxon>
        <taxon>Mollusca</taxon>
        <taxon>Bivalvia</taxon>
        <taxon>Autobranchia</taxon>
        <taxon>Pteriomorphia</taxon>
        <taxon>Mytilida</taxon>
        <taxon>Mytiloidea</taxon>
        <taxon>Mytilidae</taxon>
        <taxon>Mytilinae</taxon>
        <taxon>Mytilus</taxon>
    </lineage>
</organism>
<dbReference type="PANTHER" id="PTHR25462">
    <property type="entry name" value="BONUS, ISOFORM C-RELATED"/>
    <property type="match status" value="1"/>
</dbReference>
<proteinExistence type="predicted"/>
<keyword evidence="1" id="KW-0479">Metal-binding</keyword>
<feature type="domain" description="B box-type" evidence="3">
    <location>
        <begin position="3"/>
        <end position="51"/>
    </location>
</feature>
<gene>
    <name evidence="4" type="ORF">MGAL_10B081163</name>
</gene>
<sequence length="577" mass="66374">MASKYANCQFCEESADVNWHCKSCDLNLCDLCNTKIHTKSEKLSEHTVDPVKHSSETIKDLENLCKVDLKKIACSKHIDQRCVTYCLNCDKSLCSSCLIKPFQYEELNKVYEEKYLLLKNLKSKIDDCYPFFEEKAANFRKRDDDEVKQHNEMKEKIFKRKSEVKDAVTKEALALVEVMKGIWDTDNNPVKSERERLCQVEQDLKARKKILDKVTQTQEPALVFSSAEKVSTDIPEKSVLEAKTPELYYIESKEDMEKVLGSIIRKPRVVLIKTFEVDFPEISGLVSLNDDICVMYNKEHRRFKYFTISDLKFVTTKSDVVDESKKDRHSYVNIMDITSYNEEVILSDDTFQMRRLKNNGTFDNILPSFTKDKLIFYGIHATNNYEIIVGFTNKGMNSTGILELTDIDYSKNKYVIRRVECDKRSFKQLFTVPIKITTDTNGDIFVIDEEDNSRSVVSIGKWGQPKWTYIGHKSLNPVSAAALESEDDDEEEEERQEQEEDFYPNDIVTTSSGLVLVSEEETNAIHVLSNDGQFICNCLSDSEIIAPVSICFNNKGQLMIGCSDSGETKLHIVNFYE</sequence>
<evidence type="ECO:0000256" key="1">
    <source>
        <dbReference type="PROSITE-ProRule" id="PRU00024"/>
    </source>
</evidence>